<proteinExistence type="inferred from homology"/>
<evidence type="ECO:0000256" key="2">
    <source>
        <dbReference type="ARBA" id="ARBA00022801"/>
    </source>
</evidence>
<dbReference type="SUPFAM" id="SSF75304">
    <property type="entry name" value="Amidase signature (AS) enzymes"/>
    <property type="match status" value="1"/>
</dbReference>
<feature type="domain" description="Amidase" evidence="3">
    <location>
        <begin position="66"/>
        <end position="202"/>
    </location>
</feature>
<dbReference type="PANTHER" id="PTHR46072">
    <property type="entry name" value="AMIDASE-RELATED-RELATED"/>
    <property type="match status" value="1"/>
</dbReference>
<comment type="caution">
    <text evidence="4">The sequence shown here is derived from an EMBL/GenBank/DDBJ whole genome shotgun (WGS) entry which is preliminary data.</text>
</comment>
<dbReference type="PANTHER" id="PTHR46072:SF7">
    <property type="entry name" value="AMIDASE"/>
    <property type="match status" value="1"/>
</dbReference>
<dbReference type="Gene3D" id="3.90.1300.10">
    <property type="entry name" value="Amidase signature (AS) domain"/>
    <property type="match status" value="1"/>
</dbReference>
<keyword evidence="2" id="KW-0378">Hydrolase</keyword>
<evidence type="ECO:0000313" key="5">
    <source>
        <dbReference type="Proteomes" id="UP000297280"/>
    </source>
</evidence>
<accession>A0A4Z1K4E1</accession>
<reference evidence="4 5" key="1">
    <citation type="submission" date="2017-12" db="EMBL/GenBank/DDBJ databases">
        <title>Comparative genomics of Botrytis spp.</title>
        <authorList>
            <person name="Valero-Jimenez C.A."/>
            <person name="Tapia P."/>
            <person name="Veloso J."/>
            <person name="Silva-Moreno E."/>
            <person name="Staats M."/>
            <person name="Valdes J.H."/>
            <person name="Van Kan J.A.L."/>
        </authorList>
    </citation>
    <scope>NUCLEOTIDE SEQUENCE [LARGE SCALE GENOMIC DNA]</scope>
    <source>
        <strain evidence="4 5">MUCL3349</strain>
    </source>
</reference>
<sequence>MAYSLKSWEAIGHSKRDTLLSLIPEEWRIPLPLPPPEILPDVTGHIRQYLSSKEMEITETDAVDIINCLHEIMFESALQRASELDAYFAEHKEPIGPLHGLPVSLKDSIHMKGPKKEKEKEKESQVVTDLRSLGTVIYVKTSVPQGSMSAETRNNIIGYTPNPRNRQLTVGGSSGGEGGLLALRGSSVGLGTGIGASTRVPAG</sequence>
<dbReference type="AlphaFoldDB" id="A0A4Z1K4E1"/>
<evidence type="ECO:0000259" key="3">
    <source>
        <dbReference type="Pfam" id="PF01425"/>
    </source>
</evidence>
<keyword evidence="5" id="KW-1185">Reference proteome</keyword>
<dbReference type="STRING" id="87229.A0A4Z1K4E1"/>
<dbReference type="InterPro" id="IPR023631">
    <property type="entry name" value="Amidase_dom"/>
</dbReference>
<evidence type="ECO:0000313" key="4">
    <source>
        <dbReference type="EMBL" id="TGO80979.1"/>
    </source>
</evidence>
<protein>
    <recommendedName>
        <fullName evidence="3">Amidase domain-containing protein</fullName>
    </recommendedName>
</protein>
<organism evidence="4 5">
    <name type="scientific">Botrytis porri</name>
    <dbReference type="NCBI Taxonomy" id="87229"/>
    <lineage>
        <taxon>Eukaryota</taxon>
        <taxon>Fungi</taxon>
        <taxon>Dikarya</taxon>
        <taxon>Ascomycota</taxon>
        <taxon>Pezizomycotina</taxon>
        <taxon>Leotiomycetes</taxon>
        <taxon>Helotiales</taxon>
        <taxon>Sclerotiniaceae</taxon>
        <taxon>Botrytis</taxon>
    </lineage>
</organism>
<dbReference type="Proteomes" id="UP000297280">
    <property type="component" value="Unassembled WGS sequence"/>
</dbReference>
<name>A0A4Z1K4E1_9HELO</name>
<comment type="similarity">
    <text evidence="1">Belongs to the amidase family.</text>
</comment>
<dbReference type="InterPro" id="IPR036928">
    <property type="entry name" value="AS_sf"/>
</dbReference>
<dbReference type="Pfam" id="PF01425">
    <property type="entry name" value="Amidase"/>
    <property type="match status" value="1"/>
</dbReference>
<dbReference type="GO" id="GO:0016787">
    <property type="term" value="F:hydrolase activity"/>
    <property type="evidence" value="ECO:0007669"/>
    <property type="project" value="UniProtKB-KW"/>
</dbReference>
<gene>
    <name evidence="4" type="ORF">BPOR_1461g00010</name>
</gene>
<evidence type="ECO:0000256" key="1">
    <source>
        <dbReference type="ARBA" id="ARBA00009199"/>
    </source>
</evidence>
<dbReference type="EMBL" id="PQXO01001452">
    <property type="protein sequence ID" value="TGO80979.1"/>
    <property type="molecule type" value="Genomic_DNA"/>
</dbReference>